<dbReference type="PROSITE" id="PS01124">
    <property type="entry name" value="HTH_ARAC_FAMILY_2"/>
    <property type="match status" value="1"/>
</dbReference>
<dbReference type="Pfam" id="PF12833">
    <property type="entry name" value="HTH_18"/>
    <property type="match status" value="1"/>
</dbReference>
<dbReference type="SMART" id="SM00342">
    <property type="entry name" value="HTH_ARAC"/>
    <property type="match status" value="1"/>
</dbReference>
<evidence type="ECO:0000313" key="5">
    <source>
        <dbReference type="EMBL" id="CAN90889.1"/>
    </source>
</evidence>
<dbReference type="Proteomes" id="UP000002139">
    <property type="component" value="Chromosome"/>
</dbReference>
<dbReference type="HOGENOM" id="CLU_066193_3_1_7"/>
<dbReference type="Gene3D" id="1.10.10.60">
    <property type="entry name" value="Homeodomain-like"/>
    <property type="match status" value="1"/>
</dbReference>
<dbReference type="InterPro" id="IPR050204">
    <property type="entry name" value="AraC_XylS_family_regulators"/>
</dbReference>
<dbReference type="PANTHER" id="PTHR46796:SF15">
    <property type="entry name" value="BLL1074 PROTEIN"/>
    <property type="match status" value="1"/>
</dbReference>
<evidence type="ECO:0000256" key="2">
    <source>
        <dbReference type="ARBA" id="ARBA00023125"/>
    </source>
</evidence>
<dbReference type="InterPro" id="IPR018062">
    <property type="entry name" value="HTH_AraC-typ_CS"/>
</dbReference>
<dbReference type="InterPro" id="IPR009057">
    <property type="entry name" value="Homeodomain-like_sf"/>
</dbReference>
<feature type="domain" description="HTH araC/xylS-type" evidence="4">
    <location>
        <begin position="189"/>
        <end position="288"/>
    </location>
</feature>
<name>A9ENQ9_SORC5</name>
<dbReference type="GO" id="GO:0003700">
    <property type="term" value="F:DNA-binding transcription factor activity"/>
    <property type="evidence" value="ECO:0007669"/>
    <property type="project" value="InterPro"/>
</dbReference>
<evidence type="ECO:0000256" key="1">
    <source>
        <dbReference type="ARBA" id="ARBA00023015"/>
    </source>
</evidence>
<evidence type="ECO:0000313" key="6">
    <source>
        <dbReference type="Proteomes" id="UP000002139"/>
    </source>
</evidence>
<accession>A9ENQ9</accession>
<reference evidence="5 6" key="1">
    <citation type="journal article" date="2007" name="Nat. Biotechnol.">
        <title>Complete genome sequence of the myxobacterium Sorangium cellulosum.</title>
        <authorList>
            <person name="Schneiker S."/>
            <person name="Perlova O."/>
            <person name="Kaiser O."/>
            <person name="Gerth K."/>
            <person name="Alici A."/>
            <person name="Altmeyer M.O."/>
            <person name="Bartels D."/>
            <person name="Bekel T."/>
            <person name="Beyer S."/>
            <person name="Bode E."/>
            <person name="Bode H.B."/>
            <person name="Bolten C.J."/>
            <person name="Choudhuri J.V."/>
            <person name="Doss S."/>
            <person name="Elnakady Y.A."/>
            <person name="Frank B."/>
            <person name="Gaigalat L."/>
            <person name="Goesmann A."/>
            <person name="Groeger C."/>
            <person name="Gross F."/>
            <person name="Jelsbak L."/>
            <person name="Jelsbak L."/>
            <person name="Kalinowski J."/>
            <person name="Kegler C."/>
            <person name="Knauber T."/>
            <person name="Konietzny S."/>
            <person name="Kopp M."/>
            <person name="Krause L."/>
            <person name="Krug D."/>
            <person name="Linke B."/>
            <person name="Mahmud T."/>
            <person name="Martinez-Arias R."/>
            <person name="McHardy A.C."/>
            <person name="Merai M."/>
            <person name="Meyer F."/>
            <person name="Mormann S."/>
            <person name="Munoz-Dorado J."/>
            <person name="Perez J."/>
            <person name="Pradella S."/>
            <person name="Rachid S."/>
            <person name="Raddatz G."/>
            <person name="Rosenau F."/>
            <person name="Rueckert C."/>
            <person name="Sasse F."/>
            <person name="Scharfe M."/>
            <person name="Schuster S.C."/>
            <person name="Suen G."/>
            <person name="Treuner-Lange A."/>
            <person name="Velicer G.J."/>
            <person name="Vorholter F.-J."/>
            <person name="Weissman K.J."/>
            <person name="Welch R.D."/>
            <person name="Wenzel S.C."/>
            <person name="Whitworth D.E."/>
            <person name="Wilhelm S."/>
            <person name="Wittmann C."/>
            <person name="Bloecker H."/>
            <person name="Puehler A."/>
            <person name="Mueller R."/>
        </authorList>
    </citation>
    <scope>NUCLEOTIDE SEQUENCE [LARGE SCALE GENOMIC DNA]</scope>
    <source>
        <strain evidence="6">So ce56</strain>
    </source>
</reference>
<protein>
    <submittedName>
        <fullName evidence="5">Transcriptional regulator, AraC family</fullName>
    </submittedName>
</protein>
<keyword evidence="1" id="KW-0805">Transcription regulation</keyword>
<dbReference type="STRING" id="448385.sce0732"/>
<evidence type="ECO:0000256" key="3">
    <source>
        <dbReference type="ARBA" id="ARBA00023163"/>
    </source>
</evidence>
<dbReference type="InterPro" id="IPR018060">
    <property type="entry name" value="HTH_AraC"/>
</dbReference>
<evidence type="ECO:0000259" key="4">
    <source>
        <dbReference type="PROSITE" id="PS01124"/>
    </source>
</evidence>
<proteinExistence type="predicted"/>
<dbReference type="eggNOG" id="COG2207">
    <property type="taxonomic scope" value="Bacteria"/>
</dbReference>
<dbReference type="AlphaFoldDB" id="A9ENQ9"/>
<gene>
    <name evidence="5" type="ordered locus">sce0732</name>
</gene>
<keyword evidence="2" id="KW-0238">DNA-binding</keyword>
<dbReference type="EMBL" id="AM746676">
    <property type="protein sequence ID" value="CAN90889.1"/>
    <property type="molecule type" value="Genomic_DNA"/>
</dbReference>
<dbReference type="KEGG" id="scl:sce0732"/>
<dbReference type="PROSITE" id="PS00041">
    <property type="entry name" value="HTH_ARAC_FAMILY_1"/>
    <property type="match status" value="1"/>
</dbReference>
<keyword evidence="6" id="KW-1185">Reference proteome</keyword>
<dbReference type="GO" id="GO:0043565">
    <property type="term" value="F:sequence-specific DNA binding"/>
    <property type="evidence" value="ECO:0007669"/>
    <property type="project" value="InterPro"/>
</dbReference>
<keyword evidence="3" id="KW-0804">Transcription</keyword>
<dbReference type="PANTHER" id="PTHR46796">
    <property type="entry name" value="HTH-TYPE TRANSCRIPTIONAL ACTIVATOR RHAS-RELATED"/>
    <property type="match status" value="1"/>
</dbReference>
<sequence>MEIPARPSTLSARDGRGGRGFARYTAVVLAPLLPSSRSDSRDLSPRAPLRSWVSDVHVMSAVPSPPAGWTRLPSGTTSLVACWTGGEPVVAAVGPLQRATFKPSGVVPLYARLSFHPGGARPALGVAAHELVDRVVPLDDLWGARARELRHALARAGGDPAAAVRLLEDALCRAVGARADAPARRALLRRAVDVLDASALAPDSDASIPALARRLRVAERTLRALFHEEIGISPKRYARIARIRRAAERLATTSLARLASETGFYDQAHLTAEFRSLLGVTPRAYLAGARPAARPGCGGASARG</sequence>
<organism evidence="5 6">
    <name type="scientific">Sorangium cellulosum (strain So ce56)</name>
    <name type="common">Polyangium cellulosum (strain So ce56)</name>
    <dbReference type="NCBI Taxonomy" id="448385"/>
    <lineage>
        <taxon>Bacteria</taxon>
        <taxon>Pseudomonadati</taxon>
        <taxon>Myxococcota</taxon>
        <taxon>Polyangia</taxon>
        <taxon>Polyangiales</taxon>
        <taxon>Polyangiaceae</taxon>
        <taxon>Sorangium</taxon>
    </lineage>
</organism>
<dbReference type="SUPFAM" id="SSF46689">
    <property type="entry name" value="Homeodomain-like"/>
    <property type="match status" value="1"/>
</dbReference>